<dbReference type="OrthoDB" id="9813972at2"/>
<evidence type="ECO:0000256" key="1">
    <source>
        <dbReference type="ARBA" id="ARBA00022649"/>
    </source>
</evidence>
<dbReference type="RefSeq" id="WP_062483650.1">
    <property type="nucleotide sequence ID" value="NZ_LN885086.1"/>
</dbReference>
<evidence type="ECO:0000256" key="2">
    <source>
        <dbReference type="ARBA" id="ARBA00022676"/>
    </source>
</evidence>
<dbReference type="AlphaFoldDB" id="A0A0S4KU33"/>
<dbReference type="GO" id="GO:0003677">
    <property type="term" value="F:DNA binding"/>
    <property type="evidence" value="ECO:0007669"/>
    <property type="project" value="UniProtKB-UniRule"/>
</dbReference>
<sequence length="216" mass="24349">MSTPPSRPKIYHITHVDNLPGIVRCGGLLSDRAMLTSGGPIQTIGMSGIKRRRLEELEVHCHTGTKVGEYVPFYFCPRSVMLYVIHRANHLELIYCGGQEPIVHLEADLHTVVQWADTNGVRWAFSLSNAGAYYTEFYATVGNLGDLDWNAIASRDFRDSDIKERKQAEFLLYEKFPFTLVERVGVRSAAIHLRATTALAGLNPPPSVEVRPEWYF</sequence>
<feature type="active site" description="Proton acceptor" evidence="6">
    <location>
        <position position="53"/>
    </location>
</feature>
<feature type="binding site" evidence="6">
    <location>
        <position position="29"/>
    </location>
    <ligand>
        <name>NAD(+)</name>
        <dbReference type="ChEBI" id="CHEBI:57540"/>
    </ligand>
</feature>
<accession>A0A0S4KU33</accession>
<name>A0A0S4KU33_9BACT</name>
<dbReference type="Pfam" id="PF14487">
    <property type="entry name" value="DarT"/>
    <property type="match status" value="1"/>
</dbReference>
<evidence type="ECO:0000256" key="3">
    <source>
        <dbReference type="ARBA" id="ARBA00022679"/>
    </source>
</evidence>
<gene>
    <name evidence="8" type="ORF">NITINOP_0967</name>
</gene>
<protein>
    <recommendedName>
        <fullName evidence="7">DarT domain-containing protein</fullName>
    </recommendedName>
</protein>
<dbReference type="GO" id="GO:0016779">
    <property type="term" value="F:nucleotidyltransferase activity"/>
    <property type="evidence" value="ECO:0007669"/>
    <property type="project" value="UniProtKB-UniRule"/>
</dbReference>
<dbReference type="GO" id="GO:0016757">
    <property type="term" value="F:glycosyltransferase activity"/>
    <property type="evidence" value="ECO:0007669"/>
    <property type="project" value="UniProtKB-UniRule"/>
</dbReference>
<evidence type="ECO:0000313" key="8">
    <source>
        <dbReference type="EMBL" id="CUQ65942.1"/>
    </source>
</evidence>
<evidence type="ECO:0000259" key="7">
    <source>
        <dbReference type="PROSITE" id="PS52018"/>
    </source>
</evidence>
<dbReference type="InterPro" id="IPR029494">
    <property type="entry name" value="DarT"/>
</dbReference>
<feature type="domain" description="DarT" evidence="7">
    <location>
        <begin position="8"/>
        <end position="216"/>
    </location>
</feature>
<keyword evidence="2 6" id="KW-0328">Glycosyltransferase</keyword>
<organism evidence="8 9">
    <name type="scientific">Candidatus Nitrospira inopinata</name>
    <dbReference type="NCBI Taxonomy" id="1715989"/>
    <lineage>
        <taxon>Bacteria</taxon>
        <taxon>Pseudomonadati</taxon>
        <taxon>Nitrospirota</taxon>
        <taxon>Nitrospiria</taxon>
        <taxon>Nitrospirales</taxon>
        <taxon>Nitrospiraceae</taxon>
        <taxon>Nitrospira</taxon>
    </lineage>
</organism>
<evidence type="ECO:0000256" key="5">
    <source>
        <dbReference type="ARBA" id="ARBA00023125"/>
    </source>
</evidence>
<comment type="catalytic activity">
    <reaction evidence="6">
        <text>a thymidine in DNA + NAD(+) = an N-(ADP-alpha-D-ribosyl)-thymidine in DNA + nicotinamide + H(+)</text>
        <dbReference type="Rhea" id="RHEA:71651"/>
        <dbReference type="Rhea" id="RHEA-COMP:13556"/>
        <dbReference type="Rhea" id="RHEA-COMP:18051"/>
        <dbReference type="ChEBI" id="CHEBI:15378"/>
        <dbReference type="ChEBI" id="CHEBI:17154"/>
        <dbReference type="ChEBI" id="CHEBI:57540"/>
        <dbReference type="ChEBI" id="CHEBI:137386"/>
        <dbReference type="ChEBI" id="CHEBI:191199"/>
    </reaction>
</comment>
<reference evidence="9" key="1">
    <citation type="submission" date="2015-09" db="EMBL/GenBank/DDBJ databases">
        <authorList>
            <person name="Daims H."/>
        </authorList>
    </citation>
    <scope>NUCLEOTIDE SEQUENCE [LARGE SCALE GENOMIC DNA]</scope>
</reference>
<keyword evidence="3 6" id="KW-0808">Transferase</keyword>
<proteinExistence type="inferred from homology"/>
<dbReference type="STRING" id="1715989.NITINOP_0967"/>
<keyword evidence="5 6" id="KW-0238">DNA-binding</keyword>
<evidence type="ECO:0000256" key="4">
    <source>
        <dbReference type="ARBA" id="ARBA00022695"/>
    </source>
</evidence>
<keyword evidence="1 6" id="KW-1277">Toxin-antitoxin system</keyword>
<dbReference type="Proteomes" id="UP000066284">
    <property type="component" value="Chromosome 1"/>
</dbReference>
<dbReference type="PROSITE" id="PS52018">
    <property type="entry name" value="DART"/>
    <property type="match status" value="1"/>
</dbReference>
<evidence type="ECO:0000256" key="6">
    <source>
        <dbReference type="PROSITE-ProRule" id="PRU01362"/>
    </source>
</evidence>
<comment type="similarity">
    <text evidence="6">Belongs to the DarT ADP-ribosyltransferase family.</text>
</comment>
<keyword evidence="9" id="KW-1185">Reference proteome</keyword>
<feature type="active site" evidence="6">
    <location>
        <position position="169"/>
    </location>
</feature>
<feature type="binding site" evidence="6">
    <location>
        <begin position="12"/>
        <end position="14"/>
    </location>
    <ligand>
        <name>NAD(+)</name>
        <dbReference type="ChEBI" id="CHEBI:57540"/>
    </ligand>
</feature>
<dbReference type="EMBL" id="LN885086">
    <property type="protein sequence ID" value="CUQ65942.1"/>
    <property type="molecule type" value="Genomic_DNA"/>
</dbReference>
<dbReference type="KEGG" id="nio:NITINOP_0967"/>
<evidence type="ECO:0000313" key="9">
    <source>
        <dbReference type="Proteomes" id="UP000066284"/>
    </source>
</evidence>
<feature type="binding site" evidence="6">
    <location>
        <position position="53"/>
    </location>
    <ligand>
        <name>NAD(+)</name>
        <dbReference type="ChEBI" id="CHEBI:57540"/>
    </ligand>
</feature>
<keyword evidence="4 6" id="KW-0548">Nucleotidyltransferase</keyword>
<feature type="binding site" evidence="6">
    <location>
        <position position="21"/>
    </location>
    <ligand>
        <name>NAD(+)</name>
        <dbReference type="ChEBI" id="CHEBI:57540"/>
    </ligand>
</feature>